<accession>A0ABQ9HNY9</accession>
<feature type="compositionally biased region" description="Basic and acidic residues" evidence="1">
    <location>
        <begin position="289"/>
        <end position="305"/>
    </location>
</feature>
<evidence type="ECO:0000313" key="2">
    <source>
        <dbReference type="EMBL" id="KAJ8886047.1"/>
    </source>
</evidence>
<dbReference type="EMBL" id="JARBHB010000004">
    <property type="protein sequence ID" value="KAJ8886047.1"/>
    <property type="molecule type" value="Genomic_DNA"/>
</dbReference>
<comment type="caution">
    <text evidence="2">The sequence shown here is derived from an EMBL/GenBank/DDBJ whole genome shotgun (WGS) entry which is preliminary data.</text>
</comment>
<protein>
    <submittedName>
        <fullName evidence="2">Uncharacterized protein</fullName>
    </submittedName>
</protein>
<evidence type="ECO:0000256" key="1">
    <source>
        <dbReference type="SAM" id="MobiDB-lite"/>
    </source>
</evidence>
<dbReference type="Proteomes" id="UP001159363">
    <property type="component" value="Chromosome X"/>
</dbReference>
<feature type="compositionally biased region" description="Polar residues" evidence="1">
    <location>
        <begin position="130"/>
        <end position="144"/>
    </location>
</feature>
<feature type="region of interest" description="Disordered" evidence="1">
    <location>
        <begin position="289"/>
        <end position="326"/>
    </location>
</feature>
<proteinExistence type="predicted"/>
<name>A0ABQ9HNY9_9NEOP</name>
<sequence>MLPYCEDGLRFELDDNGAMTCIVANWLSPVSILRSIFHLCSKCLSAREGGLYEETTRTSGHKTTPTPFQQFEPGTLHPVSRSWLQQGVLEIGNDVIWAAIKGRTVPGQPPPLCKILRCDGLHGRRLQVGEQETPSTGDVSQSAARTPGPSHVGGASCVVDVSFSGSFIVTGLRWRRGWRARLPPRLTGLGIRWDHSRAFAWVCRYWSAGFLGDIPFPAPLRSGAAPYSRRFIFIGSQYPDNRWNVRVGETGDPLENLSTSGIVPHDCGFQKSDGDPAEPMRVVEVNIERRRNEGAGEAGDPRENRQTNVIVRHDSHLRKSGNPAGD</sequence>
<reference evidence="2 3" key="1">
    <citation type="submission" date="2023-02" db="EMBL/GenBank/DDBJ databases">
        <title>LHISI_Scaffold_Assembly.</title>
        <authorList>
            <person name="Stuart O.P."/>
            <person name="Cleave R."/>
            <person name="Magrath M.J.L."/>
            <person name="Mikheyev A.S."/>
        </authorList>
    </citation>
    <scope>NUCLEOTIDE SEQUENCE [LARGE SCALE GENOMIC DNA]</scope>
    <source>
        <strain evidence="2">Daus_M_001</strain>
        <tissue evidence="2">Leg muscle</tissue>
    </source>
</reference>
<gene>
    <name evidence="2" type="ORF">PR048_012253</name>
</gene>
<organism evidence="2 3">
    <name type="scientific">Dryococelus australis</name>
    <dbReference type="NCBI Taxonomy" id="614101"/>
    <lineage>
        <taxon>Eukaryota</taxon>
        <taxon>Metazoa</taxon>
        <taxon>Ecdysozoa</taxon>
        <taxon>Arthropoda</taxon>
        <taxon>Hexapoda</taxon>
        <taxon>Insecta</taxon>
        <taxon>Pterygota</taxon>
        <taxon>Neoptera</taxon>
        <taxon>Polyneoptera</taxon>
        <taxon>Phasmatodea</taxon>
        <taxon>Verophasmatodea</taxon>
        <taxon>Anareolatae</taxon>
        <taxon>Phasmatidae</taxon>
        <taxon>Eurycanthinae</taxon>
        <taxon>Dryococelus</taxon>
    </lineage>
</organism>
<keyword evidence="3" id="KW-1185">Reference proteome</keyword>
<evidence type="ECO:0000313" key="3">
    <source>
        <dbReference type="Proteomes" id="UP001159363"/>
    </source>
</evidence>
<feature type="region of interest" description="Disordered" evidence="1">
    <location>
        <begin position="130"/>
        <end position="150"/>
    </location>
</feature>